<proteinExistence type="predicted"/>
<dbReference type="AlphaFoldDB" id="A0A839QP02"/>
<name>A0A839QP02_9MICC</name>
<protein>
    <submittedName>
        <fullName evidence="1">Uncharacterized protein</fullName>
    </submittedName>
</protein>
<gene>
    <name evidence="1" type="ORF">E9229_002751</name>
</gene>
<sequence>MYLTEGDGWLVSANTHREMLLALYIRDLAGIHPVGMPEISPLNPEVKPSAAYEAERHEPAELRQEWQSWWEAILAGTPDLEDSEEPDFSCFDDSPTLQVLMRAHYGSAMSWAEDRIAEYEALSRRHASIGRRALLERIIDEQIMEMEREPRAFTLNLVELPLTEPRAWFVEPSLVILSQHLIEDPELFRSYLQPVIKFLI</sequence>
<comment type="caution">
    <text evidence="1">The sequence shown here is derived from an EMBL/GenBank/DDBJ whole genome shotgun (WGS) entry which is preliminary data.</text>
</comment>
<evidence type="ECO:0000313" key="1">
    <source>
        <dbReference type="EMBL" id="MBB2996504.1"/>
    </source>
</evidence>
<dbReference type="RefSeq" id="WP_183512067.1">
    <property type="nucleotide sequence ID" value="NZ_BAABGK010000039.1"/>
</dbReference>
<dbReference type="Proteomes" id="UP000523000">
    <property type="component" value="Unassembled WGS sequence"/>
</dbReference>
<evidence type="ECO:0000313" key="2">
    <source>
        <dbReference type="Proteomes" id="UP000523000"/>
    </source>
</evidence>
<organism evidence="1 2">
    <name type="scientific">Paeniglutamicibacter cryotolerans</name>
    <dbReference type="NCBI Taxonomy" id="670079"/>
    <lineage>
        <taxon>Bacteria</taxon>
        <taxon>Bacillati</taxon>
        <taxon>Actinomycetota</taxon>
        <taxon>Actinomycetes</taxon>
        <taxon>Micrococcales</taxon>
        <taxon>Micrococcaceae</taxon>
        <taxon>Paeniglutamicibacter</taxon>
    </lineage>
</organism>
<accession>A0A839QP02</accession>
<keyword evidence="2" id="KW-1185">Reference proteome</keyword>
<reference evidence="1 2" key="1">
    <citation type="submission" date="2020-08" db="EMBL/GenBank/DDBJ databases">
        <title>Sequencing the genomes of 1000 actinobacteria strains.</title>
        <authorList>
            <person name="Klenk H.-P."/>
        </authorList>
    </citation>
    <scope>NUCLEOTIDE SEQUENCE [LARGE SCALE GENOMIC DNA]</scope>
    <source>
        <strain evidence="1 2">DSM 22826</strain>
    </source>
</reference>
<dbReference type="EMBL" id="JACHVS010000002">
    <property type="protein sequence ID" value="MBB2996504.1"/>
    <property type="molecule type" value="Genomic_DNA"/>
</dbReference>